<proteinExistence type="predicted"/>
<dbReference type="Proteomes" id="UP000220840">
    <property type="component" value="Unassembled WGS sequence"/>
</dbReference>
<evidence type="ECO:0000259" key="1">
    <source>
        <dbReference type="PROSITE" id="PS50113"/>
    </source>
</evidence>
<dbReference type="Pfam" id="PF08448">
    <property type="entry name" value="PAS_4"/>
    <property type="match status" value="2"/>
</dbReference>
<dbReference type="PROSITE" id="PS50887">
    <property type="entry name" value="GGDEF"/>
    <property type="match status" value="1"/>
</dbReference>
<dbReference type="InterPro" id="IPR037522">
    <property type="entry name" value="HD_GYP_dom"/>
</dbReference>
<dbReference type="InterPro" id="IPR000014">
    <property type="entry name" value="PAS"/>
</dbReference>
<dbReference type="InterPro" id="IPR003607">
    <property type="entry name" value="HD/PDEase_dom"/>
</dbReference>
<dbReference type="InterPro" id="IPR029787">
    <property type="entry name" value="Nucleotide_cyclase"/>
</dbReference>
<dbReference type="SMART" id="SM00267">
    <property type="entry name" value="GGDEF"/>
    <property type="match status" value="1"/>
</dbReference>
<feature type="domain" description="HD-GYP" evidence="3">
    <location>
        <begin position="391"/>
        <end position="577"/>
    </location>
</feature>
<dbReference type="SUPFAM" id="SSF109604">
    <property type="entry name" value="HD-domain/PDEase-like"/>
    <property type="match status" value="1"/>
</dbReference>
<dbReference type="PANTHER" id="PTHR45228:SF1">
    <property type="entry name" value="CYCLIC DI-GMP PHOSPHODIESTERASE TM_0186"/>
    <property type="match status" value="1"/>
</dbReference>
<dbReference type="NCBIfam" id="TIGR00229">
    <property type="entry name" value="sensory_box"/>
    <property type="match status" value="1"/>
</dbReference>
<dbReference type="Pfam" id="PF00990">
    <property type="entry name" value="GGDEF"/>
    <property type="match status" value="1"/>
</dbReference>
<dbReference type="STRING" id="137838.GCA_001458595_04179"/>
<feature type="domain" description="PAC" evidence="1">
    <location>
        <begin position="189"/>
        <end position="241"/>
    </location>
</feature>
<dbReference type="SMART" id="SM00091">
    <property type="entry name" value="PAS"/>
    <property type="match status" value="2"/>
</dbReference>
<dbReference type="Gene3D" id="1.10.3210.10">
    <property type="entry name" value="Hypothetical protein af1432"/>
    <property type="match status" value="1"/>
</dbReference>
<keyword evidence="5" id="KW-1185">Reference proteome</keyword>
<dbReference type="OrthoDB" id="9804747at2"/>
<comment type="caution">
    <text evidence="4">The sequence shown here is derived from an EMBL/GenBank/DDBJ whole genome shotgun (WGS) entry which is preliminary data.</text>
</comment>
<dbReference type="InterPro" id="IPR000700">
    <property type="entry name" value="PAS-assoc_C"/>
</dbReference>
<dbReference type="RefSeq" id="WP_058296790.1">
    <property type="nucleotide sequence ID" value="NZ_CAMRXB010000056.1"/>
</dbReference>
<dbReference type="AlphaFoldDB" id="A0A2A7MNE7"/>
<evidence type="ECO:0000313" key="4">
    <source>
        <dbReference type="EMBL" id="PEG32648.1"/>
    </source>
</evidence>
<dbReference type="PROSITE" id="PS51832">
    <property type="entry name" value="HD_GYP"/>
    <property type="match status" value="1"/>
</dbReference>
<sequence length="577" mass="65721">MDIKIFRLLVDAVPQPIWIKDKDLRFIYTNKRYIDINNIKKGNIIGLCEEDLYRKEIADKSNEMCSKALNSMSTVKEKRYTNEGIKVDSTVFPLTDDNGELEGIAGIDIPIISKEESITEMILDSLQAGIFYKDRELGYLYTNKKFDDLLSKDKESIIENKNSLNESICESKNKFIQEDKKVFETKKTVKKEEKIELGNGENLYTEIIKTPVLNDNNEVSGIIGLLLDITDRKKIEKKLKYLSYTDILTKVYNRTCFEEKAKKIFKEENLPMGIIMGDTNGLKIVNDTLGHEEGDELLKLTTKVLKDVCKGNELIFRIGGDEFAIIIPKAKENECETLIKNIIDSCNNYKHDLIKISIALGYSVTYDLDKSIYDTLKEAEDMVYRKKLLEKNSFNSSVISSLQATLQEKSLETKAHTERVVENSIKIGERLSLPLSVMDELILVAKLHDIGKIGINESILLKSDNLTEEEFGIIKSHTEKGYRIIKAANHLESVAKGVLTHHERWDGNGYPLKLKEDKIPLIARIVSVADAYDVMTTNRVYKNALSKDEAIRELKKNSGKQFDPNIVKVFIECLESA</sequence>
<dbReference type="Pfam" id="PF13487">
    <property type="entry name" value="HD_5"/>
    <property type="match status" value="1"/>
</dbReference>
<evidence type="ECO:0000313" key="5">
    <source>
        <dbReference type="Proteomes" id="UP000220840"/>
    </source>
</evidence>
<dbReference type="InterPro" id="IPR043128">
    <property type="entry name" value="Rev_trsase/Diguanyl_cyclase"/>
</dbReference>
<organism evidence="4 5">
    <name type="scientific">Clostridium neonatale</name>
    <dbReference type="NCBI Taxonomy" id="137838"/>
    <lineage>
        <taxon>Bacteria</taxon>
        <taxon>Bacillati</taxon>
        <taxon>Bacillota</taxon>
        <taxon>Clostridia</taxon>
        <taxon>Eubacteriales</taxon>
        <taxon>Clostridiaceae</taxon>
        <taxon>Clostridium</taxon>
    </lineage>
</organism>
<protein>
    <submittedName>
        <fullName evidence="4">GGDEF domain-containing protein</fullName>
    </submittedName>
</protein>
<dbReference type="SMART" id="SM00471">
    <property type="entry name" value="HDc"/>
    <property type="match status" value="1"/>
</dbReference>
<dbReference type="Gene3D" id="3.30.450.20">
    <property type="entry name" value="PAS domain"/>
    <property type="match status" value="2"/>
</dbReference>
<dbReference type="InterPro" id="IPR013656">
    <property type="entry name" value="PAS_4"/>
</dbReference>
<evidence type="ECO:0000259" key="3">
    <source>
        <dbReference type="PROSITE" id="PS51832"/>
    </source>
</evidence>
<reference evidence="4 5" key="1">
    <citation type="submission" date="2017-10" db="EMBL/GenBank/DDBJ databases">
        <title>Effective Description of Clostridium neonatale sp. nov. linked to necrotizing enterocolitis in neonates and a clarification of species assignable to the genus Clostridium (Prazmowski 1880) emend. Lawson and Rainey 2016.</title>
        <authorList>
            <person name="Bernard K."/>
            <person name="Burdz T."/>
            <person name="Wiebe D."/>
            <person name="Balcewich B."/>
            <person name="Alfa M."/>
            <person name="Bernier A.-M."/>
        </authorList>
    </citation>
    <scope>NUCLEOTIDE SEQUENCE [LARGE SCALE GENOMIC DNA]</scope>
    <source>
        <strain evidence="4 5">LCDC99A005</strain>
    </source>
</reference>
<dbReference type="InterPro" id="IPR035965">
    <property type="entry name" value="PAS-like_dom_sf"/>
</dbReference>
<dbReference type="NCBIfam" id="TIGR00254">
    <property type="entry name" value="GGDEF"/>
    <property type="match status" value="1"/>
</dbReference>
<dbReference type="InterPro" id="IPR000160">
    <property type="entry name" value="GGDEF_dom"/>
</dbReference>
<feature type="domain" description="GGDEF" evidence="2">
    <location>
        <begin position="270"/>
        <end position="399"/>
    </location>
</feature>
<evidence type="ECO:0000259" key="2">
    <source>
        <dbReference type="PROSITE" id="PS50887"/>
    </source>
</evidence>
<dbReference type="EMBL" id="PDCJ01000001">
    <property type="protein sequence ID" value="PEG32648.1"/>
    <property type="molecule type" value="Genomic_DNA"/>
</dbReference>
<dbReference type="PANTHER" id="PTHR45228">
    <property type="entry name" value="CYCLIC DI-GMP PHOSPHODIESTERASE TM_0186-RELATED"/>
    <property type="match status" value="1"/>
</dbReference>
<dbReference type="Gene3D" id="3.30.70.270">
    <property type="match status" value="1"/>
</dbReference>
<dbReference type="SUPFAM" id="SSF55785">
    <property type="entry name" value="PYP-like sensor domain (PAS domain)"/>
    <property type="match status" value="2"/>
</dbReference>
<dbReference type="InterPro" id="IPR052020">
    <property type="entry name" value="Cyclic_di-GMP/3'3'-cGAMP_PDE"/>
</dbReference>
<dbReference type="SUPFAM" id="SSF55073">
    <property type="entry name" value="Nucleotide cyclase"/>
    <property type="match status" value="1"/>
</dbReference>
<accession>A0A2A7MNE7</accession>
<dbReference type="CDD" id="cd01949">
    <property type="entry name" value="GGDEF"/>
    <property type="match status" value="1"/>
</dbReference>
<dbReference type="PROSITE" id="PS50113">
    <property type="entry name" value="PAC"/>
    <property type="match status" value="1"/>
</dbReference>
<dbReference type="CDD" id="cd00077">
    <property type="entry name" value="HDc"/>
    <property type="match status" value="1"/>
</dbReference>
<name>A0A2A7MNE7_9CLOT</name>
<gene>
    <name evidence="4" type="ORF">CQ394_13430</name>
</gene>